<dbReference type="CDD" id="cd01189">
    <property type="entry name" value="INT_ICEBs1_C_like"/>
    <property type="match status" value="1"/>
</dbReference>
<dbReference type="InterPro" id="IPR002104">
    <property type="entry name" value="Integrase_catalytic"/>
</dbReference>
<dbReference type="InterPro" id="IPR044068">
    <property type="entry name" value="CB"/>
</dbReference>
<dbReference type="InterPro" id="IPR011010">
    <property type="entry name" value="DNA_brk_join_enz"/>
</dbReference>
<proteinExistence type="predicted"/>
<dbReference type="PANTHER" id="PTHR30349">
    <property type="entry name" value="PHAGE INTEGRASE-RELATED"/>
    <property type="match status" value="1"/>
</dbReference>
<keyword evidence="1" id="KW-0229">DNA integration</keyword>
<organism evidence="8 9">
    <name type="scientific">Streptomyces bambusae</name>
    <dbReference type="NCBI Taxonomy" id="1550616"/>
    <lineage>
        <taxon>Bacteria</taxon>
        <taxon>Bacillati</taxon>
        <taxon>Actinomycetota</taxon>
        <taxon>Actinomycetes</taxon>
        <taxon>Kitasatosporales</taxon>
        <taxon>Streptomycetaceae</taxon>
        <taxon>Streptomyces</taxon>
    </lineage>
</organism>
<evidence type="ECO:0000313" key="9">
    <source>
        <dbReference type="Proteomes" id="UP000812013"/>
    </source>
</evidence>
<reference evidence="8 9" key="1">
    <citation type="submission" date="2019-12" db="EMBL/GenBank/DDBJ databases">
        <title>Genome sequence of Streptomyces bambusae.</title>
        <authorList>
            <person name="Bansal K."/>
            <person name="Choksket S."/>
            <person name="Korpole S."/>
            <person name="Patil P.B."/>
        </authorList>
    </citation>
    <scope>NUCLEOTIDE SEQUENCE [LARGE SCALE GENOMIC DNA]</scope>
    <source>
        <strain evidence="8 9">SK60</strain>
    </source>
</reference>
<protein>
    <submittedName>
        <fullName evidence="8">Tyrosine-type recombinase/integrase</fullName>
    </submittedName>
</protein>
<dbReference type="EMBL" id="WTFF01000038">
    <property type="protein sequence ID" value="MBW5481914.1"/>
    <property type="molecule type" value="Genomic_DNA"/>
</dbReference>
<dbReference type="InterPro" id="IPR010998">
    <property type="entry name" value="Integrase_recombinase_N"/>
</dbReference>
<evidence type="ECO:0000256" key="5">
    <source>
        <dbReference type="SAM" id="MobiDB-lite"/>
    </source>
</evidence>
<dbReference type="InterPro" id="IPR050090">
    <property type="entry name" value="Tyrosine_recombinase_XerCD"/>
</dbReference>
<dbReference type="RefSeq" id="WP_219665851.1">
    <property type="nucleotide sequence ID" value="NZ_WTFF01000038.1"/>
</dbReference>
<evidence type="ECO:0000256" key="2">
    <source>
        <dbReference type="ARBA" id="ARBA00023125"/>
    </source>
</evidence>
<dbReference type="InterPro" id="IPR013762">
    <property type="entry name" value="Integrase-like_cat_sf"/>
</dbReference>
<dbReference type="PROSITE" id="PS51900">
    <property type="entry name" value="CB"/>
    <property type="match status" value="1"/>
</dbReference>
<evidence type="ECO:0000313" key="8">
    <source>
        <dbReference type="EMBL" id="MBW5481914.1"/>
    </source>
</evidence>
<dbReference type="SUPFAM" id="SSF56349">
    <property type="entry name" value="DNA breaking-rejoining enzymes"/>
    <property type="match status" value="1"/>
</dbReference>
<dbReference type="PANTHER" id="PTHR30349:SF91">
    <property type="entry name" value="INTA PROTEIN"/>
    <property type="match status" value="1"/>
</dbReference>
<keyword evidence="3" id="KW-0233">DNA recombination</keyword>
<dbReference type="PROSITE" id="PS51898">
    <property type="entry name" value="TYR_RECOMBINASE"/>
    <property type="match status" value="1"/>
</dbReference>
<dbReference type="InterPro" id="IPR004107">
    <property type="entry name" value="Integrase_SAM-like_N"/>
</dbReference>
<keyword evidence="2 4" id="KW-0238">DNA-binding</keyword>
<gene>
    <name evidence="8" type="ORF">GPJ59_08480</name>
</gene>
<evidence type="ECO:0000259" key="7">
    <source>
        <dbReference type="PROSITE" id="PS51900"/>
    </source>
</evidence>
<feature type="region of interest" description="Disordered" evidence="5">
    <location>
        <begin position="414"/>
        <end position="435"/>
    </location>
</feature>
<keyword evidence="9" id="KW-1185">Reference proteome</keyword>
<comment type="caution">
    <text evidence="8">The sequence shown here is derived from an EMBL/GenBank/DDBJ whole genome shotgun (WGS) entry which is preliminary data.</text>
</comment>
<evidence type="ECO:0000256" key="4">
    <source>
        <dbReference type="PROSITE-ProRule" id="PRU01248"/>
    </source>
</evidence>
<dbReference type="Pfam" id="PF00589">
    <property type="entry name" value="Phage_integrase"/>
    <property type="match status" value="1"/>
</dbReference>
<evidence type="ECO:0000256" key="3">
    <source>
        <dbReference type="ARBA" id="ARBA00023172"/>
    </source>
</evidence>
<dbReference type="Proteomes" id="UP000812013">
    <property type="component" value="Unassembled WGS sequence"/>
</dbReference>
<dbReference type="Pfam" id="PF14659">
    <property type="entry name" value="Phage_int_SAM_3"/>
    <property type="match status" value="1"/>
</dbReference>
<evidence type="ECO:0000259" key="6">
    <source>
        <dbReference type="PROSITE" id="PS51898"/>
    </source>
</evidence>
<sequence>MTTPRDTPASRRVRANGDGTVYQRKDSRWEAAGYVLAPGNTRKRVRVYGTTRKEALAKLTEKIAASNRGFPLPSAQGSLAAYLTYWLDAVAVHQLRENTHTRYTAVTRLYLIPGLGRRKLAKLTAKDVRTWLNQLRTTCQCCTRGIDAGRDQPRCCAAGMCCSRRLSPLTLAYVHSVLKSALEHAVREEEIPRNVARNVRTGTPRPRRFEPLTADEARQFLTAVGGHRLHALFELALHTGLRKGELLGLHWEDLDLDAGTAAIRRTLQRTNSGGLTTLPTKTRASERRIALPVRCLHSLKHHHEQQRLEREAAGTTWQDSGLVFSTAQGGSIDPTNLTRAFTTLLHKAGLRRIRFHDLRHSTATLLLEQGVELVVIKELLGHAHIGVTATVYAHVRLRLQRNAIDILSNALGSPENAETARSDDDEPPPCAALIR</sequence>
<dbReference type="Gene3D" id="1.10.150.130">
    <property type="match status" value="1"/>
</dbReference>
<accession>A0ABS6Z3D7</accession>
<feature type="domain" description="Tyr recombinase" evidence="6">
    <location>
        <begin position="207"/>
        <end position="405"/>
    </location>
</feature>
<dbReference type="Gene3D" id="1.10.443.10">
    <property type="entry name" value="Intergrase catalytic core"/>
    <property type="match status" value="1"/>
</dbReference>
<name>A0ABS6Z3D7_9ACTN</name>
<feature type="domain" description="Core-binding (CB)" evidence="7">
    <location>
        <begin position="77"/>
        <end position="186"/>
    </location>
</feature>
<evidence type="ECO:0000256" key="1">
    <source>
        <dbReference type="ARBA" id="ARBA00022908"/>
    </source>
</evidence>